<dbReference type="AlphaFoldDB" id="A0A9N7VN12"/>
<protein>
    <submittedName>
        <fullName evidence="1">Uncharacterized protein</fullName>
    </submittedName>
</protein>
<dbReference type="Proteomes" id="UP001153269">
    <property type="component" value="Unassembled WGS sequence"/>
</dbReference>
<sequence>MQWKEKWNMYNTSHSLFSNPCPLRLIESPASTDTSHCSTNEEVILAPKPGPLLPLVIDLIWAHSHFPLPACNPRPCVDTTEPPRSSDASQA</sequence>
<gene>
    <name evidence="1" type="ORF">PLEPLA_LOCUS43758</name>
</gene>
<evidence type="ECO:0000313" key="1">
    <source>
        <dbReference type="EMBL" id="CAB1455977.1"/>
    </source>
</evidence>
<organism evidence="1 2">
    <name type="scientific">Pleuronectes platessa</name>
    <name type="common">European plaice</name>
    <dbReference type="NCBI Taxonomy" id="8262"/>
    <lineage>
        <taxon>Eukaryota</taxon>
        <taxon>Metazoa</taxon>
        <taxon>Chordata</taxon>
        <taxon>Craniata</taxon>
        <taxon>Vertebrata</taxon>
        <taxon>Euteleostomi</taxon>
        <taxon>Actinopterygii</taxon>
        <taxon>Neopterygii</taxon>
        <taxon>Teleostei</taxon>
        <taxon>Neoteleostei</taxon>
        <taxon>Acanthomorphata</taxon>
        <taxon>Carangaria</taxon>
        <taxon>Pleuronectiformes</taxon>
        <taxon>Pleuronectoidei</taxon>
        <taxon>Pleuronectidae</taxon>
        <taxon>Pleuronectes</taxon>
    </lineage>
</organism>
<reference evidence="1" key="1">
    <citation type="submission" date="2020-03" db="EMBL/GenBank/DDBJ databases">
        <authorList>
            <person name="Weist P."/>
        </authorList>
    </citation>
    <scope>NUCLEOTIDE SEQUENCE</scope>
</reference>
<dbReference type="EMBL" id="CADEAL010004280">
    <property type="protein sequence ID" value="CAB1455977.1"/>
    <property type="molecule type" value="Genomic_DNA"/>
</dbReference>
<proteinExistence type="predicted"/>
<name>A0A9N7VN12_PLEPL</name>
<keyword evidence="2" id="KW-1185">Reference proteome</keyword>
<evidence type="ECO:0000313" key="2">
    <source>
        <dbReference type="Proteomes" id="UP001153269"/>
    </source>
</evidence>
<comment type="caution">
    <text evidence="1">The sequence shown here is derived from an EMBL/GenBank/DDBJ whole genome shotgun (WGS) entry which is preliminary data.</text>
</comment>
<accession>A0A9N7VN12</accession>